<dbReference type="GO" id="GO:0046872">
    <property type="term" value="F:metal ion binding"/>
    <property type="evidence" value="ECO:0007669"/>
    <property type="project" value="UniProtKB-KW"/>
</dbReference>
<dbReference type="GO" id="GO:0005829">
    <property type="term" value="C:cytosol"/>
    <property type="evidence" value="ECO:0007669"/>
    <property type="project" value="TreeGrafter"/>
</dbReference>
<comment type="similarity">
    <text evidence="1">Belongs to the metallo-dependent hydrolases superfamily. TatD-type hydrolase family.</text>
</comment>
<evidence type="ECO:0000313" key="6">
    <source>
        <dbReference type="Proteomes" id="UP000199452"/>
    </source>
</evidence>
<protein>
    <submittedName>
        <fullName evidence="5">TatD DNase family protein</fullName>
    </submittedName>
</protein>
<dbReference type="PANTHER" id="PTHR46124:SF4">
    <property type="entry name" value="HYDROLASE TATD"/>
    <property type="match status" value="1"/>
</dbReference>
<proteinExistence type="inferred from homology"/>
<evidence type="ECO:0000256" key="1">
    <source>
        <dbReference type="ARBA" id="ARBA00009275"/>
    </source>
</evidence>
<dbReference type="GO" id="GO:0004536">
    <property type="term" value="F:DNA nuclease activity"/>
    <property type="evidence" value="ECO:0007669"/>
    <property type="project" value="InterPro"/>
</dbReference>
<dbReference type="RefSeq" id="WP_092440663.1">
    <property type="nucleotide sequence ID" value="NZ_FMYP01000085.1"/>
</dbReference>
<dbReference type="GO" id="GO:0016788">
    <property type="term" value="F:hydrolase activity, acting on ester bonds"/>
    <property type="evidence" value="ECO:0007669"/>
    <property type="project" value="InterPro"/>
</dbReference>
<name>A0A1G6S0T0_9BACT</name>
<gene>
    <name evidence="5" type="ORF">SAMN05216323_10852</name>
</gene>
<dbReference type="Gene3D" id="3.20.20.140">
    <property type="entry name" value="Metal-dependent hydrolases"/>
    <property type="match status" value="1"/>
</dbReference>
<sequence>MYIDTHAHLYLPDFQPDLEEVINYSKLVGVEMFVLPNVDLETVNPLMQVVNEHASCYAAMGLHPTSVSANYKTVLEEIVGWFSRSKFIAVGEVGIDLYWDKTYFKQQQEAFAAQIDLALSLSLPIIIHCREAFSEIFDILEAYRGRGLRGVFHSFSGGTKEVNWIRNFGGFYFGIGGVITFKNSSLKEVIRQIPLDEILLETDSPYLAPVPHRGKRNMPSYIPVIAQALAIYKVSTPELVEECTTRNAHKLFNFN</sequence>
<dbReference type="PIRSF" id="PIRSF005902">
    <property type="entry name" value="DNase_TatD"/>
    <property type="match status" value="1"/>
</dbReference>
<evidence type="ECO:0000256" key="2">
    <source>
        <dbReference type="ARBA" id="ARBA00022723"/>
    </source>
</evidence>
<evidence type="ECO:0000256" key="3">
    <source>
        <dbReference type="ARBA" id="ARBA00022801"/>
    </source>
</evidence>
<dbReference type="PANTHER" id="PTHR46124">
    <property type="entry name" value="D-AMINOACYL-TRNA DEACYLASE"/>
    <property type="match status" value="1"/>
</dbReference>
<dbReference type="InterPro" id="IPR032466">
    <property type="entry name" value="Metal_Hydrolase"/>
</dbReference>
<dbReference type="SUPFAM" id="SSF51556">
    <property type="entry name" value="Metallo-dependent hydrolases"/>
    <property type="match status" value="1"/>
</dbReference>
<dbReference type="Pfam" id="PF01026">
    <property type="entry name" value="TatD_DNase"/>
    <property type="match status" value="1"/>
</dbReference>
<feature type="binding site" evidence="4">
    <location>
        <position position="92"/>
    </location>
    <ligand>
        <name>a divalent metal cation</name>
        <dbReference type="ChEBI" id="CHEBI:60240"/>
        <label>1</label>
    </ligand>
</feature>
<dbReference type="InterPro" id="IPR015991">
    <property type="entry name" value="TatD/YcfH-like"/>
</dbReference>
<feature type="binding site" evidence="4">
    <location>
        <position position="128"/>
    </location>
    <ligand>
        <name>a divalent metal cation</name>
        <dbReference type="ChEBI" id="CHEBI:60240"/>
        <label>2</label>
    </ligand>
</feature>
<dbReference type="Proteomes" id="UP000199452">
    <property type="component" value="Unassembled WGS sequence"/>
</dbReference>
<keyword evidence="2 4" id="KW-0479">Metal-binding</keyword>
<accession>A0A1G6S0T0</accession>
<dbReference type="AlphaFoldDB" id="A0A1G6S0T0"/>
<keyword evidence="6" id="KW-1185">Reference proteome</keyword>
<feature type="binding site" evidence="4">
    <location>
        <position position="203"/>
    </location>
    <ligand>
        <name>a divalent metal cation</name>
        <dbReference type="ChEBI" id="CHEBI:60240"/>
        <label>1</label>
    </ligand>
</feature>
<dbReference type="InterPro" id="IPR001130">
    <property type="entry name" value="TatD-like"/>
</dbReference>
<feature type="binding site" evidence="4">
    <location>
        <position position="6"/>
    </location>
    <ligand>
        <name>a divalent metal cation</name>
        <dbReference type="ChEBI" id="CHEBI:60240"/>
        <label>1</label>
    </ligand>
</feature>
<dbReference type="NCBIfam" id="TIGR00010">
    <property type="entry name" value="YchF/TatD family DNA exonuclease"/>
    <property type="match status" value="1"/>
</dbReference>
<feature type="binding site" evidence="4">
    <location>
        <position position="153"/>
    </location>
    <ligand>
        <name>a divalent metal cation</name>
        <dbReference type="ChEBI" id="CHEBI:60240"/>
        <label>2</label>
    </ligand>
</feature>
<dbReference type="FunFam" id="3.20.20.140:FF:000005">
    <property type="entry name" value="TatD family hydrolase"/>
    <property type="match status" value="1"/>
</dbReference>
<feature type="binding site" evidence="4">
    <location>
        <position position="8"/>
    </location>
    <ligand>
        <name>a divalent metal cation</name>
        <dbReference type="ChEBI" id="CHEBI:60240"/>
        <label>1</label>
    </ligand>
</feature>
<evidence type="ECO:0000256" key="4">
    <source>
        <dbReference type="PIRSR" id="PIRSR005902-1"/>
    </source>
</evidence>
<keyword evidence="3" id="KW-0378">Hydrolase</keyword>
<reference evidence="5 6" key="1">
    <citation type="submission" date="2016-09" db="EMBL/GenBank/DDBJ databases">
        <authorList>
            <person name="Capua I."/>
            <person name="De Benedictis P."/>
            <person name="Joannis T."/>
            <person name="Lombin L.H."/>
            <person name="Cattoli G."/>
        </authorList>
    </citation>
    <scope>NUCLEOTIDE SEQUENCE [LARGE SCALE GENOMIC DNA]</scope>
    <source>
        <strain evidence="5 6">A7P-90m</strain>
    </source>
</reference>
<dbReference type="PROSITE" id="PS01091">
    <property type="entry name" value="TATD_3"/>
    <property type="match status" value="1"/>
</dbReference>
<dbReference type="InterPro" id="IPR018228">
    <property type="entry name" value="DNase_TatD-rel_CS"/>
</dbReference>
<dbReference type="CDD" id="cd01310">
    <property type="entry name" value="TatD_DNAse"/>
    <property type="match status" value="1"/>
</dbReference>
<dbReference type="STRING" id="1640674.SAMN05216323_10852"/>
<organism evidence="5 6">
    <name type="scientific">Williamwhitmania taraxaci</name>
    <dbReference type="NCBI Taxonomy" id="1640674"/>
    <lineage>
        <taxon>Bacteria</taxon>
        <taxon>Pseudomonadati</taxon>
        <taxon>Bacteroidota</taxon>
        <taxon>Bacteroidia</taxon>
        <taxon>Bacteroidales</taxon>
        <taxon>Williamwhitmaniaceae</taxon>
        <taxon>Williamwhitmania</taxon>
    </lineage>
</organism>
<dbReference type="EMBL" id="FMYP01000085">
    <property type="protein sequence ID" value="SDD10532.1"/>
    <property type="molecule type" value="Genomic_DNA"/>
</dbReference>
<evidence type="ECO:0000313" key="5">
    <source>
        <dbReference type="EMBL" id="SDD10532.1"/>
    </source>
</evidence>
<dbReference type="OrthoDB" id="9810005at2"/>